<dbReference type="InterPro" id="IPR036663">
    <property type="entry name" value="Fumarylacetoacetase_C_sf"/>
</dbReference>
<dbReference type="PANTHER" id="PTHR42796:SF4">
    <property type="entry name" value="FUMARYLACETOACETATE HYDROLASE DOMAIN-CONTAINING PROTEIN 2A"/>
    <property type="match status" value="1"/>
</dbReference>
<protein>
    <submittedName>
        <fullName evidence="4">2-keto-4-pentenoate hydratase/2-oxohepta-3-ene-1,7-dioic acid hydratase (Catechol pathway)</fullName>
    </submittedName>
</protein>
<accession>A0A1I6RW56</accession>
<dbReference type="EMBL" id="FOZS01000002">
    <property type="protein sequence ID" value="SFS68916.1"/>
    <property type="molecule type" value="Genomic_DNA"/>
</dbReference>
<comment type="similarity">
    <text evidence="1">Belongs to the FAH family.</text>
</comment>
<dbReference type="InterPro" id="IPR011234">
    <property type="entry name" value="Fumarylacetoacetase-like_C"/>
</dbReference>
<dbReference type="SUPFAM" id="SSF56529">
    <property type="entry name" value="FAH"/>
    <property type="match status" value="1"/>
</dbReference>
<reference evidence="5" key="1">
    <citation type="submission" date="2016-10" db="EMBL/GenBank/DDBJ databases">
        <authorList>
            <person name="Varghese N."/>
            <person name="Submissions S."/>
        </authorList>
    </citation>
    <scope>NUCLEOTIDE SEQUENCE [LARGE SCALE GENOMIC DNA]</scope>
    <source>
        <strain evidence="5">DSM 22427</strain>
    </source>
</reference>
<feature type="domain" description="Fumarylacetoacetase-like C-terminal" evidence="3">
    <location>
        <begin position="87"/>
        <end position="291"/>
    </location>
</feature>
<dbReference type="RefSeq" id="WP_092904587.1">
    <property type="nucleotide sequence ID" value="NZ_FOZS01000002.1"/>
</dbReference>
<dbReference type="AlphaFoldDB" id="A0A1I6RW56"/>
<keyword evidence="2" id="KW-0479">Metal-binding</keyword>
<proteinExistence type="inferred from homology"/>
<dbReference type="GO" id="GO:0016853">
    <property type="term" value="F:isomerase activity"/>
    <property type="evidence" value="ECO:0007669"/>
    <property type="project" value="UniProtKB-ARBA"/>
</dbReference>
<dbReference type="GO" id="GO:0019752">
    <property type="term" value="P:carboxylic acid metabolic process"/>
    <property type="evidence" value="ECO:0007669"/>
    <property type="project" value="UniProtKB-ARBA"/>
</dbReference>
<dbReference type="Proteomes" id="UP000199199">
    <property type="component" value="Unassembled WGS sequence"/>
</dbReference>
<dbReference type="OrthoDB" id="6242at2157"/>
<evidence type="ECO:0000313" key="4">
    <source>
        <dbReference type="EMBL" id="SFS68916.1"/>
    </source>
</evidence>
<sequence length="295" mass="31831">MRIGQYRTTDANRPWCGVSTTDGTVISLPEAGSGTGIEIPRATTDLLADWEWRRKAELALEYAAEKGAGAYDADEVTRLEPVGDPNKIVCVGLNYRDHAEEGDNPIPDEPVLFSKFPTSVTGPESTVSWDPALTEKVDYEAELVAVIGRQARRVSADEALEHVAGYLVGNDVSARDLQHGDGQWVRGKSLDTFAPIGPELVTADEVDDPHDLEIWAEVNGERLQESTTGNLIFGVDELVAFCSRAFTLEPGDLIFTGTPPGVGVYREPPVLLEEGDSVTVGVEGVGELTNTCAYL</sequence>
<organism evidence="4 5">
    <name type="scientific">Halostagnicola kamekurae</name>
    <dbReference type="NCBI Taxonomy" id="619731"/>
    <lineage>
        <taxon>Archaea</taxon>
        <taxon>Methanobacteriati</taxon>
        <taxon>Methanobacteriota</taxon>
        <taxon>Stenosarchaea group</taxon>
        <taxon>Halobacteria</taxon>
        <taxon>Halobacteriales</taxon>
        <taxon>Natrialbaceae</taxon>
        <taxon>Halostagnicola</taxon>
    </lineage>
</organism>
<evidence type="ECO:0000256" key="2">
    <source>
        <dbReference type="ARBA" id="ARBA00022723"/>
    </source>
</evidence>
<dbReference type="FunFam" id="3.90.850.10:FF:000002">
    <property type="entry name" value="2-hydroxyhepta-2,4-diene-1,7-dioate isomerase"/>
    <property type="match status" value="1"/>
</dbReference>
<evidence type="ECO:0000256" key="1">
    <source>
        <dbReference type="ARBA" id="ARBA00010211"/>
    </source>
</evidence>
<dbReference type="PANTHER" id="PTHR42796">
    <property type="entry name" value="FUMARYLACETOACETATE HYDROLASE DOMAIN-CONTAINING PROTEIN 2A-RELATED"/>
    <property type="match status" value="1"/>
</dbReference>
<dbReference type="InterPro" id="IPR051121">
    <property type="entry name" value="FAH"/>
</dbReference>
<dbReference type="GO" id="GO:0046872">
    <property type="term" value="F:metal ion binding"/>
    <property type="evidence" value="ECO:0007669"/>
    <property type="project" value="UniProtKB-KW"/>
</dbReference>
<dbReference type="Pfam" id="PF01557">
    <property type="entry name" value="FAA_hydrolase"/>
    <property type="match status" value="1"/>
</dbReference>
<dbReference type="Gene3D" id="3.90.850.10">
    <property type="entry name" value="Fumarylacetoacetase-like, C-terminal domain"/>
    <property type="match status" value="1"/>
</dbReference>
<keyword evidence="5" id="KW-1185">Reference proteome</keyword>
<gene>
    <name evidence="4" type="ORF">SAMN04488556_2239</name>
</gene>
<evidence type="ECO:0000313" key="5">
    <source>
        <dbReference type="Proteomes" id="UP000199199"/>
    </source>
</evidence>
<evidence type="ECO:0000259" key="3">
    <source>
        <dbReference type="Pfam" id="PF01557"/>
    </source>
</evidence>
<name>A0A1I6RW56_9EURY</name>